<sequence>MSATLNAPERQEQQQFHAALRPETTGGSVRTSGRSARWRKALDLLPTLPYFTFVGLFLVVPVIITTARAFTGKDGRFTLDNFAQLGEEQYVTAFANSLNISLVTSLIGAVLGLILGWALVNATRPAWLHQLVTSLSAVASQMGGPPLAYMFIAFMGAQGMLTTWLRDLLGFNLSQTIPIASFWGIVCAYLYFQIPLMAILSIPALQGVRKEWVDGGLSLGASRTRILFTVTLPILAPSIIGGFLLLFANAFSGYAAAYSMAGSAANLVPILIGFFLSGNVLVNQGLASALITGMVAIMLVAMGLRGILLKRATKWSQ</sequence>
<keyword evidence="4" id="KW-1003">Cell membrane</keyword>
<keyword evidence="6 8" id="KW-1133">Transmembrane helix</keyword>
<feature type="transmembrane region" description="Helical" evidence="8">
    <location>
        <begin position="288"/>
        <end position="308"/>
    </location>
</feature>
<feature type="domain" description="ABC transmembrane type-1" evidence="10">
    <location>
        <begin position="94"/>
        <end position="303"/>
    </location>
</feature>
<evidence type="ECO:0000256" key="3">
    <source>
        <dbReference type="ARBA" id="ARBA00022448"/>
    </source>
</evidence>
<proteinExistence type="inferred from homology"/>
<comment type="subcellular location">
    <subcellularLocation>
        <location evidence="1 8">Cell membrane</location>
        <topology evidence="1 8">Multi-pass membrane protein</topology>
    </subcellularLocation>
</comment>
<comment type="caution">
    <text evidence="11">The sequence shown here is derived from an EMBL/GenBank/DDBJ whole genome shotgun (WGS) entry which is preliminary data.</text>
</comment>
<name>A0ABT6L8L4_9MYCO</name>
<keyword evidence="3 8" id="KW-0813">Transport</keyword>
<evidence type="ECO:0000256" key="6">
    <source>
        <dbReference type="ARBA" id="ARBA00022989"/>
    </source>
</evidence>
<evidence type="ECO:0000256" key="2">
    <source>
        <dbReference type="ARBA" id="ARBA00007069"/>
    </source>
</evidence>
<gene>
    <name evidence="11" type="ORF">M2272_005967</name>
</gene>
<dbReference type="RefSeq" id="WP_280835841.1">
    <property type="nucleotide sequence ID" value="NZ_JARXVE010000018.1"/>
</dbReference>
<dbReference type="Pfam" id="PF00528">
    <property type="entry name" value="BPD_transp_1"/>
    <property type="match status" value="1"/>
</dbReference>
<evidence type="ECO:0000256" key="7">
    <source>
        <dbReference type="ARBA" id="ARBA00023136"/>
    </source>
</evidence>
<evidence type="ECO:0000256" key="4">
    <source>
        <dbReference type="ARBA" id="ARBA00022475"/>
    </source>
</evidence>
<evidence type="ECO:0000259" key="10">
    <source>
        <dbReference type="PROSITE" id="PS50928"/>
    </source>
</evidence>
<feature type="transmembrane region" description="Helical" evidence="8">
    <location>
        <begin position="91"/>
        <end position="120"/>
    </location>
</feature>
<evidence type="ECO:0000313" key="12">
    <source>
        <dbReference type="Proteomes" id="UP001160130"/>
    </source>
</evidence>
<dbReference type="PANTHER" id="PTHR42929">
    <property type="entry name" value="INNER MEMBRANE ABC TRANSPORTER PERMEASE PROTEIN YDCU-RELATED-RELATED"/>
    <property type="match status" value="1"/>
</dbReference>
<dbReference type="InterPro" id="IPR035906">
    <property type="entry name" value="MetI-like_sf"/>
</dbReference>
<keyword evidence="12" id="KW-1185">Reference proteome</keyword>
<dbReference type="EMBL" id="JARXVE010000018">
    <property type="protein sequence ID" value="MDH6199297.1"/>
    <property type="molecule type" value="Genomic_DNA"/>
</dbReference>
<evidence type="ECO:0000256" key="1">
    <source>
        <dbReference type="ARBA" id="ARBA00004651"/>
    </source>
</evidence>
<dbReference type="SUPFAM" id="SSF161098">
    <property type="entry name" value="MetI-like"/>
    <property type="match status" value="1"/>
</dbReference>
<evidence type="ECO:0000256" key="9">
    <source>
        <dbReference type="SAM" id="MobiDB-lite"/>
    </source>
</evidence>
<dbReference type="CDD" id="cd06261">
    <property type="entry name" value="TM_PBP2"/>
    <property type="match status" value="1"/>
</dbReference>
<reference evidence="11 12" key="1">
    <citation type="submission" date="2023-04" db="EMBL/GenBank/DDBJ databases">
        <title>Forest soil microbial communities from Buena Vista Peninsula, Colon Province, Panama.</title>
        <authorList>
            <person name="Bouskill N."/>
        </authorList>
    </citation>
    <scope>NUCLEOTIDE SEQUENCE [LARGE SCALE GENOMIC DNA]</scope>
    <source>
        <strain evidence="11 12">AC80</strain>
    </source>
</reference>
<dbReference type="PROSITE" id="PS50928">
    <property type="entry name" value="ABC_TM1"/>
    <property type="match status" value="1"/>
</dbReference>
<evidence type="ECO:0000313" key="11">
    <source>
        <dbReference type="EMBL" id="MDH6199297.1"/>
    </source>
</evidence>
<protein>
    <submittedName>
        <fullName evidence="11">Spermidine/putrescine transport system permease protein</fullName>
    </submittedName>
</protein>
<organism evidence="11 12">
    <name type="scientific">Mycolicibacterium frederiksbergense</name>
    <dbReference type="NCBI Taxonomy" id="117567"/>
    <lineage>
        <taxon>Bacteria</taxon>
        <taxon>Bacillati</taxon>
        <taxon>Actinomycetota</taxon>
        <taxon>Actinomycetes</taxon>
        <taxon>Mycobacteriales</taxon>
        <taxon>Mycobacteriaceae</taxon>
        <taxon>Mycolicibacterium</taxon>
    </lineage>
</organism>
<feature type="transmembrane region" description="Helical" evidence="8">
    <location>
        <begin position="48"/>
        <end position="70"/>
    </location>
</feature>
<evidence type="ECO:0000256" key="8">
    <source>
        <dbReference type="RuleBase" id="RU363032"/>
    </source>
</evidence>
<dbReference type="PANTHER" id="PTHR42929:SF1">
    <property type="entry name" value="INNER MEMBRANE ABC TRANSPORTER PERMEASE PROTEIN YDCU-RELATED"/>
    <property type="match status" value="1"/>
</dbReference>
<feature type="transmembrane region" description="Helical" evidence="8">
    <location>
        <begin position="177"/>
        <end position="206"/>
    </location>
</feature>
<keyword evidence="5 8" id="KW-0812">Transmembrane</keyword>
<dbReference type="Gene3D" id="1.10.3720.10">
    <property type="entry name" value="MetI-like"/>
    <property type="match status" value="1"/>
</dbReference>
<feature type="region of interest" description="Disordered" evidence="9">
    <location>
        <begin position="1"/>
        <end position="32"/>
    </location>
</feature>
<feature type="transmembrane region" description="Helical" evidence="8">
    <location>
        <begin position="255"/>
        <end position="276"/>
    </location>
</feature>
<evidence type="ECO:0000256" key="5">
    <source>
        <dbReference type="ARBA" id="ARBA00022692"/>
    </source>
</evidence>
<accession>A0ABT6L8L4</accession>
<dbReference type="Proteomes" id="UP001160130">
    <property type="component" value="Unassembled WGS sequence"/>
</dbReference>
<dbReference type="InterPro" id="IPR000515">
    <property type="entry name" value="MetI-like"/>
</dbReference>
<feature type="transmembrane region" description="Helical" evidence="8">
    <location>
        <begin position="226"/>
        <end position="248"/>
    </location>
</feature>
<keyword evidence="7 8" id="KW-0472">Membrane</keyword>
<comment type="similarity">
    <text evidence="2">Belongs to the binding-protein-dependent transport system permease family. CysTW subfamily.</text>
</comment>